<gene>
    <name evidence="1" type="ORF">ASIM_LOCUS12912</name>
</gene>
<dbReference type="Proteomes" id="UP000267096">
    <property type="component" value="Unassembled WGS sequence"/>
</dbReference>
<organism evidence="1 2">
    <name type="scientific">Anisakis simplex</name>
    <name type="common">Herring worm</name>
    <dbReference type="NCBI Taxonomy" id="6269"/>
    <lineage>
        <taxon>Eukaryota</taxon>
        <taxon>Metazoa</taxon>
        <taxon>Ecdysozoa</taxon>
        <taxon>Nematoda</taxon>
        <taxon>Chromadorea</taxon>
        <taxon>Rhabditida</taxon>
        <taxon>Spirurina</taxon>
        <taxon>Ascaridomorpha</taxon>
        <taxon>Ascaridoidea</taxon>
        <taxon>Anisakidae</taxon>
        <taxon>Anisakis</taxon>
        <taxon>Anisakis simplex complex</taxon>
    </lineage>
</organism>
<dbReference type="SUPFAM" id="SSF160651">
    <property type="entry name" value="FLJ32549 C-terminal domain-like"/>
    <property type="match status" value="1"/>
</dbReference>
<dbReference type="InterPro" id="IPR038060">
    <property type="entry name" value="C12orf66-like_central_sf"/>
</dbReference>
<dbReference type="GO" id="GO:0061462">
    <property type="term" value="P:protein localization to lysosome"/>
    <property type="evidence" value="ECO:0007669"/>
    <property type="project" value="TreeGrafter"/>
</dbReference>
<dbReference type="GO" id="GO:1904262">
    <property type="term" value="P:negative regulation of TORC1 signaling"/>
    <property type="evidence" value="ECO:0007669"/>
    <property type="project" value="TreeGrafter"/>
</dbReference>
<protein>
    <submittedName>
        <fullName evidence="1">Uncharacterized protein</fullName>
    </submittedName>
</protein>
<dbReference type="GO" id="GO:0042149">
    <property type="term" value="P:cellular response to glucose starvation"/>
    <property type="evidence" value="ECO:0007669"/>
    <property type="project" value="TreeGrafter"/>
</dbReference>
<reference evidence="1 2" key="1">
    <citation type="submission" date="2018-11" db="EMBL/GenBank/DDBJ databases">
        <authorList>
            <consortium name="Pathogen Informatics"/>
        </authorList>
    </citation>
    <scope>NUCLEOTIDE SEQUENCE [LARGE SCALE GENOMIC DNA]</scope>
</reference>
<dbReference type="SUPFAM" id="SSF158548">
    <property type="entry name" value="FLJ32549 domain-like"/>
    <property type="match status" value="1"/>
</dbReference>
<sequence>MGSVSELGMLINNLSSVEEMLSVSRKHAHMASIFELVCGEVRLLRLLLEVQLALIRSQFLPSLLKLKEVCDRMRQWFNSIAYTKSKSKSSTSFFRFASSTRNSSLQLCEWLEHFYWLLLSKFSLYFHDSLVMQCTSSDAEHTVNALKSPNFIHSFYNFHRKYDPTFIALILNKTSSPDTATTDIGYDIRMLNEVHKDGELKNKFPILFRIGNDKNEFERLFPSISVLIQDVSDSNMSNDRIKYCYDIHLLRTFFVLLVEYNIYMVLVFSRKVAERDSAVVNFMLENGALLRCAKACQSLRGIK</sequence>
<dbReference type="Pfam" id="PF09404">
    <property type="entry name" value="C12orf66_like"/>
    <property type="match status" value="1"/>
</dbReference>
<dbReference type="Gene3D" id="1.10.3450.30">
    <property type="match status" value="1"/>
</dbReference>
<dbReference type="AlphaFoldDB" id="A0A3P6RVZ6"/>
<dbReference type="PANTHER" id="PTHR31581:SF1">
    <property type="entry name" value="KICSTOR SUBUNIT 2"/>
    <property type="match status" value="1"/>
</dbReference>
<dbReference type="InterPro" id="IPR018544">
    <property type="entry name" value="KICS_2"/>
</dbReference>
<dbReference type="GO" id="GO:0034198">
    <property type="term" value="P:cellular response to amino acid starvation"/>
    <property type="evidence" value="ECO:0007669"/>
    <property type="project" value="TreeGrafter"/>
</dbReference>
<accession>A0A3P6RVZ6</accession>
<keyword evidence="2" id="KW-1185">Reference proteome</keyword>
<dbReference type="OrthoDB" id="18134at2759"/>
<dbReference type="PANTHER" id="PTHR31581">
    <property type="entry name" value="KICSTOR COMPLEX PROTEIN C12ORF66"/>
    <property type="match status" value="1"/>
</dbReference>
<evidence type="ECO:0000313" key="2">
    <source>
        <dbReference type="Proteomes" id="UP000267096"/>
    </source>
</evidence>
<proteinExistence type="predicted"/>
<dbReference type="EMBL" id="UYRR01031277">
    <property type="protein sequence ID" value="VDK48444.1"/>
    <property type="molecule type" value="Genomic_DNA"/>
</dbReference>
<name>A0A3P6RVZ6_ANISI</name>
<evidence type="ECO:0000313" key="1">
    <source>
        <dbReference type="EMBL" id="VDK48444.1"/>
    </source>
</evidence>